<proteinExistence type="predicted"/>
<protein>
    <submittedName>
        <fullName evidence="1">Uncharacterized protein</fullName>
    </submittedName>
</protein>
<evidence type="ECO:0000313" key="2">
    <source>
        <dbReference type="Proteomes" id="UP000330807"/>
    </source>
</evidence>
<gene>
    <name evidence="1" type="ORF">LMKDKBCB_02132</name>
</gene>
<organism evidence="1 2">
    <name type="scientific">Collinsella aerofaciens</name>
    <dbReference type="NCBI Taxonomy" id="74426"/>
    <lineage>
        <taxon>Bacteria</taxon>
        <taxon>Bacillati</taxon>
        <taxon>Actinomycetota</taxon>
        <taxon>Coriobacteriia</taxon>
        <taxon>Coriobacteriales</taxon>
        <taxon>Coriobacteriaceae</taxon>
        <taxon>Collinsella</taxon>
    </lineage>
</organism>
<dbReference type="EMBL" id="CABWIH010000044">
    <property type="protein sequence ID" value="VWL99672.1"/>
    <property type="molecule type" value="Genomic_DNA"/>
</dbReference>
<evidence type="ECO:0000313" key="1">
    <source>
        <dbReference type="EMBL" id="VWL99672.1"/>
    </source>
</evidence>
<dbReference type="AlphaFoldDB" id="A0A5K1J9G9"/>
<dbReference type="RefSeq" id="WP_156063802.1">
    <property type="nucleotide sequence ID" value="NZ_CABWIH010000044.1"/>
</dbReference>
<reference evidence="1 2" key="1">
    <citation type="submission" date="2019-10" db="EMBL/GenBank/DDBJ databases">
        <authorList>
            <person name="Wolf R A."/>
        </authorList>
    </citation>
    <scope>NUCLEOTIDE SEQUENCE [LARGE SCALE GENOMIC DNA]</scope>
    <source>
        <strain evidence="1">Collinsella_aerofaciens_AK_138A</strain>
    </source>
</reference>
<sequence>MLYVTENELRGAYNREHFSSYTLPEDAKLTPSARQFLIDFHIDFNEGYGAACGNADTSAHDSAAAAARAEDALASFYDDIAVLGARLRMLGRNALGIENDIAHVCDTLGTLWQNHTDLGGLLSECEAAGEALAVPVLPPLSAAVHPLYYEMALLEAELARTQRFWAQAAGEMTAEGHASVDAWAQSVTRCRACLATCLEKVAGEARHG</sequence>
<name>A0A5K1J9G9_9ACTN</name>
<dbReference type="Proteomes" id="UP000330807">
    <property type="component" value="Unassembled WGS sequence"/>
</dbReference>
<accession>A0A5K1J9G9</accession>